<reference evidence="9" key="1">
    <citation type="submission" date="2018-06" db="EMBL/GenBank/DDBJ databases">
        <authorList>
            <person name="Zhirakovskaya E."/>
        </authorList>
    </citation>
    <scope>NUCLEOTIDE SEQUENCE</scope>
</reference>
<dbReference type="Pfam" id="PF22692">
    <property type="entry name" value="LlgE_F_G_D1"/>
    <property type="match status" value="1"/>
</dbReference>
<dbReference type="GO" id="GO:0009425">
    <property type="term" value="C:bacterial-type flagellum basal body"/>
    <property type="evidence" value="ECO:0007669"/>
    <property type="project" value="UniProtKB-SubCell"/>
</dbReference>
<dbReference type="GO" id="GO:0071978">
    <property type="term" value="P:bacterial-type flagellum-dependent swarming motility"/>
    <property type="evidence" value="ECO:0007669"/>
    <property type="project" value="TreeGrafter"/>
</dbReference>
<keyword evidence="4" id="KW-0975">Bacterial flagellum</keyword>
<dbReference type="InterPro" id="IPR001444">
    <property type="entry name" value="Flag_bb_rod_N"/>
</dbReference>
<evidence type="ECO:0000259" key="8">
    <source>
        <dbReference type="Pfam" id="PF22692"/>
    </source>
</evidence>
<dbReference type="Pfam" id="PF00460">
    <property type="entry name" value="Flg_bb_rod"/>
    <property type="match status" value="1"/>
</dbReference>
<feature type="domain" description="Flagellar basal-body/hook protein C-terminal" evidence="6">
    <location>
        <begin position="414"/>
        <end position="456"/>
    </location>
</feature>
<feature type="domain" description="Flagellar hook protein FlgE/F/G-like D1" evidence="8">
    <location>
        <begin position="84"/>
        <end position="145"/>
    </location>
</feature>
<dbReference type="GO" id="GO:0005829">
    <property type="term" value="C:cytosol"/>
    <property type="evidence" value="ECO:0007669"/>
    <property type="project" value="TreeGrafter"/>
</dbReference>
<comment type="subcellular location">
    <subcellularLocation>
        <location evidence="1">Bacterial flagellum basal body</location>
    </subcellularLocation>
</comment>
<name>A0A3B0TM85_9ZZZZ</name>
<feature type="domain" description="Flagellar basal body rod protein N-terminal" evidence="5">
    <location>
        <begin position="7"/>
        <end position="37"/>
    </location>
</feature>
<dbReference type="InterPro" id="IPR010930">
    <property type="entry name" value="Flg_bb/hook_C_dom"/>
</dbReference>
<dbReference type="PANTHER" id="PTHR30435">
    <property type="entry name" value="FLAGELLAR PROTEIN"/>
    <property type="match status" value="1"/>
</dbReference>
<dbReference type="PANTHER" id="PTHR30435:SF1">
    <property type="entry name" value="FLAGELLAR HOOK PROTEIN FLGE"/>
    <property type="match status" value="1"/>
</dbReference>
<dbReference type="NCBIfam" id="TIGR03506">
    <property type="entry name" value="FlgEFG_subfam"/>
    <property type="match status" value="1"/>
</dbReference>
<evidence type="ECO:0000259" key="5">
    <source>
        <dbReference type="Pfam" id="PF00460"/>
    </source>
</evidence>
<dbReference type="AlphaFoldDB" id="A0A3B0TM85"/>
<dbReference type="InterPro" id="IPR053967">
    <property type="entry name" value="LlgE_F_G-like_D1"/>
</dbReference>
<keyword evidence="9" id="KW-0282">Flagellum</keyword>
<keyword evidence="9" id="KW-0966">Cell projection</keyword>
<dbReference type="SUPFAM" id="SSF117143">
    <property type="entry name" value="Flagellar hook protein flgE"/>
    <property type="match status" value="1"/>
</dbReference>
<comment type="similarity">
    <text evidence="2">Belongs to the flagella basal body rod proteins family.</text>
</comment>
<evidence type="ECO:0000259" key="6">
    <source>
        <dbReference type="Pfam" id="PF06429"/>
    </source>
</evidence>
<evidence type="ECO:0000256" key="3">
    <source>
        <dbReference type="ARBA" id="ARBA00019015"/>
    </source>
</evidence>
<evidence type="ECO:0000256" key="2">
    <source>
        <dbReference type="ARBA" id="ARBA00009677"/>
    </source>
</evidence>
<dbReference type="InterPro" id="IPR011491">
    <property type="entry name" value="FlgE_D2"/>
</dbReference>
<accession>A0A3B0TM85</accession>
<gene>
    <name evidence="9" type="ORF">MNBD_ALPHA12-660</name>
</gene>
<protein>
    <recommendedName>
        <fullName evidence="3">Flagellar hook protein FlgE</fullName>
    </recommendedName>
</protein>
<keyword evidence="9" id="KW-0969">Cilium</keyword>
<sequence>MGIYGALATAVSGLQAQAFALENISGNIANSQTTAYKRTETDFVNLIAEASQRRQKGGSVQAYSVATNNLRGDMTASTSPTNMALNGTGYFVVDQKVGINDGNALFGGTNYYTRRGDFQVDSGGYLVNGAGYYLKGLPIDATTGNVSGSVPSVVRIDNAFLPASATTSIDYKLNVPQVPQTLSYDANTANSELLVVADYANDPTTAGTGVVTGADDATFLSQSISGGAITVYSSSGAPVNVQMRWAKTANTATTGTDTWNLFYLTDSTATGAATKWKNVGQSYTFAADGSLSPAVTKTTISAASVDGVSLGDLTLQHGSAGVTQFDDANGTAQVTRLAQNGFAAGSFVSVTINNSGRVVAAYSNGETVELAQIVTANFNAVNQLKKLDGGIFASTSESGEAIIDSDGGGIQGATLEASNTDISEEFTKLIVTQQAYAAGTRIVTSSDKMLQEALNMVR</sequence>
<organism evidence="9">
    <name type="scientific">hydrothermal vent metagenome</name>
    <dbReference type="NCBI Taxonomy" id="652676"/>
    <lineage>
        <taxon>unclassified sequences</taxon>
        <taxon>metagenomes</taxon>
        <taxon>ecological metagenomes</taxon>
    </lineage>
</organism>
<feature type="domain" description="Flagellar hook protein FlgE D2" evidence="7">
    <location>
        <begin position="228"/>
        <end position="342"/>
    </location>
</feature>
<dbReference type="InterPro" id="IPR037925">
    <property type="entry name" value="FlgE/F/G-like"/>
</dbReference>
<dbReference type="Pfam" id="PF06429">
    <property type="entry name" value="Flg_bbr_C"/>
    <property type="match status" value="1"/>
</dbReference>
<dbReference type="EMBL" id="UOEO01000119">
    <property type="protein sequence ID" value="VAW19775.1"/>
    <property type="molecule type" value="Genomic_DNA"/>
</dbReference>
<dbReference type="InterPro" id="IPR020013">
    <property type="entry name" value="Flagellar_FlgE/F/G"/>
</dbReference>
<evidence type="ECO:0000259" key="7">
    <source>
        <dbReference type="Pfam" id="PF07559"/>
    </source>
</evidence>
<dbReference type="GO" id="GO:0009424">
    <property type="term" value="C:bacterial-type flagellum hook"/>
    <property type="evidence" value="ECO:0007669"/>
    <property type="project" value="TreeGrafter"/>
</dbReference>
<proteinExistence type="inferred from homology"/>
<dbReference type="Pfam" id="PF07559">
    <property type="entry name" value="FlgE_D2"/>
    <property type="match status" value="1"/>
</dbReference>
<evidence type="ECO:0000256" key="1">
    <source>
        <dbReference type="ARBA" id="ARBA00004117"/>
    </source>
</evidence>
<evidence type="ECO:0000256" key="4">
    <source>
        <dbReference type="ARBA" id="ARBA00023143"/>
    </source>
</evidence>
<evidence type="ECO:0000313" key="9">
    <source>
        <dbReference type="EMBL" id="VAW19775.1"/>
    </source>
</evidence>